<feature type="chain" id="PRO_5003515397" evidence="1">
    <location>
        <begin position="21"/>
        <end position="475"/>
    </location>
</feature>
<protein>
    <submittedName>
        <fullName evidence="2">Uncharacterized protein</fullName>
    </submittedName>
</protein>
<dbReference type="STRING" id="926562.Oweho_3090"/>
<dbReference type="Proteomes" id="UP000005631">
    <property type="component" value="Chromosome"/>
</dbReference>
<keyword evidence="3" id="KW-1185">Reference proteome</keyword>
<accession>G8R2N3</accession>
<sequence length="475" mass="53849">MLLKTNAFFSLALASLYTLLGVAQIDYNLKDFQTPDIHYRRLDANTSLSGNQNNFENSNSTVGVGTLSLDFYGYTNTDKYIGKQYGRANGGFRLLDNESESPTGEVYKNKGGSSNYYLQGTAENRWYTNQRDGGYFGLHGALGYQGGMSKRELTGVSVDLLEENDESINGQLYTAYGIGRIEPVTYARLAYDTYDWLRKKGRLSGSPSNEEIDELAATMIEVANTRFFDSRFKRIFQLEQIDSTLRSSGLISEADMVYFAQVADIWGYANNFERGSGSLWEFGAVGDFAYEDYYYKRTENDSVIRDEKVVGWNDLAVYGYARYMNQKPISVKWQRDYDVALYVGTGGHFQEIYNQDTDLNPNFRSTLKAGYQFGYYPNTRTYWTTRINGFVTYGENSDASNEGNGYALEARSQLYYWFTPRFRLSVNLRLVYSDNYVADSFIPLIDDSMVYDSSAGYNGKGFSTSLGASLSYALF</sequence>
<evidence type="ECO:0000313" key="2">
    <source>
        <dbReference type="EMBL" id="AEV34045.1"/>
    </source>
</evidence>
<name>G8R2N3_OWEHD</name>
<dbReference type="HOGENOM" id="CLU_574707_0_0_10"/>
<reference evidence="2 3" key="1">
    <citation type="journal article" date="2012" name="Stand. Genomic Sci.">
        <title>Genome sequence of the orange-pigmented seawater bacterium Owenweeksia hongkongensis type strain (UST20020801(T)).</title>
        <authorList>
            <person name="Riedel T."/>
            <person name="Held B."/>
            <person name="Nolan M."/>
            <person name="Lucas S."/>
            <person name="Lapidus A."/>
            <person name="Tice H."/>
            <person name="Del Rio T.G."/>
            <person name="Cheng J.F."/>
            <person name="Han C."/>
            <person name="Tapia R."/>
            <person name="Goodwin L.A."/>
            <person name="Pitluck S."/>
            <person name="Liolios K."/>
            <person name="Mavromatis K."/>
            <person name="Pagani I."/>
            <person name="Ivanova N."/>
            <person name="Mikhailova N."/>
            <person name="Pati A."/>
            <person name="Chen A."/>
            <person name="Palaniappan K."/>
            <person name="Rohde M."/>
            <person name="Tindall B.J."/>
            <person name="Detter J.C."/>
            <person name="Goker M."/>
            <person name="Woyke T."/>
            <person name="Bristow J."/>
            <person name="Eisen J.A."/>
            <person name="Markowitz V."/>
            <person name="Hugenholtz P."/>
            <person name="Klenk H.P."/>
            <person name="Kyrpides N.C."/>
        </authorList>
    </citation>
    <scope>NUCLEOTIDE SEQUENCE</scope>
    <source>
        <strain evidence="3">DSM 17368 / JCM 12287 / NRRL B-23963</strain>
    </source>
</reference>
<keyword evidence="1" id="KW-0732">Signal</keyword>
<gene>
    <name evidence="2" type="ordered locus">Oweho_3090</name>
</gene>
<dbReference type="KEGG" id="oho:Oweho_3090"/>
<dbReference type="RefSeq" id="WP_014203392.1">
    <property type="nucleotide sequence ID" value="NC_016599.1"/>
</dbReference>
<dbReference type="AlphaFoldDB" id="G8R2N3"/>
<feature type="signal peptide" evidence="1">
    <location>
        <begin position="1"/>
        <end position="20"/>
    </location>
</feature>
<dbReference type="EMBL" id="CP003156">
    <property type="protein sequence ID" value="AEV34045.1"/>
    <property type="molecule type" value="Genomic_DNA"/>
</dbReference>
<organism evidence="2 3">
    <name type="scientific">Owenweeksia hongkongensis (strain DSM 17368 / CIP 108786 / JCM 12287 / NRRL B-23963 / UST20020801)</name>
    <dbReference type="NCBI Taxonomy" id="926562"/>
    <lineage>
        <taxon>Bacteria</taxon>
        <taxon>Pseudomonadati</taxon>
        <taxon>Bacteroidota</taxon>
        <taxon>Flavobacteriia</taxon>
        <taxon>Flavobacteriales</taxon>
        <taxon>Owenweeksiaceae</taxon>
        <taxon>Owenweeksia</taxon>
    </lineage>
</organism>
<dbReference type="OrthoDB" id="9786766at2"/>
<evidence type="ECO:0000256" key="1">
    <source>
        <dbReference type="SAM" id="SignalP"/>
    </source>
</evidence>
<proteinExistence type="predicted"/>
<evidence type="ECO:0000313" key="3">
    <source>
        <dbReference type="Proteomes" id="UP000005631"/>
    </source>
</evidence>